<dbReference type="InterPro" id="IPR003594">
    <property type="entry name" value="HATPase_dom"/>
</dbReference>
<evidence type="ECO:0000256" key="5">
    <source>
        <dbReference type="ARBA" id="ARBA00022679"/>
    </source>
</evidence>
<dbReference type="Gene3D" id="6.10.340.10">
    <property type="match status" value="1"/>
</dbReference>
<feature type="transmembrane region" description="Helical" evidence="11">
    <location>
        <begin position="12"/>
        <end position="36"/>
    </location>
</feature>
<dbReference type="EC" id="2.7.13.3" evidence="3"/>
<name>A0A381NQ23_9ZZZZ</name>
<dbReference type="PANTHER" id="PTHR45436">
    <property type="entry name" value="SENSOR HISTIDINE KINASE YKOH"/>
    <property type="match status" value="1"/>
</dbReference>
<evidence type="ECO:0000256" key="1">
    <source>
        <dbReference type="ARBA" id="ARBA00000085"/>
    </source>
</evidence>
<dbReference type="SMART" id="SM00304">
    <property type="entry name" value="HAMP"/>
    <property type="match status" value="1"/>
</dbReference>
<evidence type="ECO:0000259" key="13">
    <source>
        <dbReference type="PROSITE" id="PS50885"/>
    </source>
</evidence>
<dbReference type="InterPro" id="IPR036890">
    <property type="entry name" value="HATPase_C_sf"/>
</dbReference>
<comment type="catalytic activity">
    <reaction evidence="1">
        <text>ATP + protein L-histidine = ADP + protein N-phospho-L-histidine.</text>
        <dbReference type="EC" id="2.7.13.3"/>
    </reaction>
</comment>
<evidence type="ECO:0000256" key="10">
    <source>
        <dbReference type="ARBA" id="ARBA00023136"/>
    </source>
</evidence>
<keyword evidence="5" id="KW-0808">Transferase</keyword>
<dbReference type="InterPro" id="IPR003661">
    <property type="entry name" value="HisK_dim/P_dom"/>
</dbReference>
<dbReference type="Pfam" id="PF00672">
    <property type="entry name" value="HAMP"/>
    <property type="match status" value="1"/>
</dbReference>
<dbReference type="EMBL" id="UINC01000519">
    <property type="protein sequence ID" value="SUZ56695.1"/>
    <property type="molecule type" value="Genomic_DNA"/>
</dbReference>
<keyword evidence="4" id="KW-0597">Phosphoprotein</keyword>
<protein>
    <recommendedName>
        <fullName evidence="3">histidine kinase</fullName>
        <ecNumber evidence="3">2.7.13.3</ecNumber>
    </recommendedName>
</protein>
<dbReference type="SUPFAM" id="SSF158472">
    <property type="entry name" value="HAMP domain-like"/>
    <property type="match status" value="1"/>
</dbReference>
<evidence type="ECO:0000256" key="3">
    <source>
        <dbReference type="ARBA" id="ARBA00012438"/>
    </source>
</evidence>
<organism evidence="14">
    <name type="scientific">marine metagenome</name>
    <dbReference type="NCBI Taxonomy" id="408172"/>
    <lineage>
        <taxon>unclassified sequences</taxon>
        <taxon>metagenomes</taxon>
        <taxon>ecological metagenomes</taxon>
    </lineage>
</organism>
<dbReference type="PROSITE" id="PS50109">
    <property type="entry name" value="HIS_KIN"/>
    <property type="match status" value="1"/>
</dbReference>
<proteinExistence type="predicted"/>
<keyword evidence="8 11" id="KW-1133">Transmembrane helix</keyword>
<dbReference type="CDD" id="cd00082">
    <property type="entry name" value="HisKA"/>
    <property type="match status" value="1"/>
</dbReference>
<dbReference type="PRINTS" id="PR00344">
    <property type="entry name" value="BCTRLSENSOR"/>
</dbReference>
<evidence type="ECO:0000256" key="8">
    <source>
        <dbReference type="ARBA" id="ARBA00022989"/>
    </source>
</evidence>
<dbReference type="GO" id="GO:0000155">
    <property type="term" value="F:phosphorelay sensor kinase activity"/>
    <property type="evidence" value="ECO:0007669"/>
    <property type="project" value="InterPro"/>
</dbReference>
<evidence type="ECO:0000256" key="2">
    <source>
        <dbReference type="ARBA" id="ARBA00004370"/>
    </source>
</evidence>
<keyword evidence="10 11" id="KW-0472">Membrane</keyword>
<evidence type="ECO:0000256" key="7">
    <source>
        <dbReference type="ARBA" id="ARBA00022777"/>
    </source>
</evidence>
<dbReference type="CDD" id="cd06225">
    <property type="entry name" value="HAMP"/>
    <property type="match status" value="1"/>
</dbReference>
<dbReference type="CDD" id="cd00075">
    <property type="entry name" value="HATPase"/>
    <property type="match status" value="1"/>
</dbReference>
<dbReference type="GO" id="GO:0005886">
    <property type="term" value="C:plasma membrane"/>
    <property type="evidence" value="ECO:0007669"/>
    <property type="project" value="TreeGrafter"/>
</dbReference>
<feature type="domain" description="HAMP" evidence="13">
    <location>
        <begin position="186"/>
        <end position="238"/>
    </location>
</feature>
<keyword evidence="9" id="KW-0902">Two-component regulatory system</keyword>
<evidence type="ECO:0000313" key="14">
    <source>
        <dbReference type="EMBL" id="SUZ56695.1"/>
    </source>
</evidence>
<evidence type="ECO:0000256" key="4">
    <source>
        <dbReference type="ARBA" id="ARBA00022553"/>
    </source>
</evidence>
<accession>A0A381NQ23</accession>
<dbReference type="PROSITE" id="PS50885">
    <property type="entry name" value="HAMP"/>
    <property type="match status" value="1"/>
</dbReference>
<feature type="transmembrane region" description="Helical" evidence="11">
    <location>
        <begin position="162"/>
        <end position="184"/>
    </location>
</feature>
<dbReference type="Gene3D" id="1.10.287.130">
    <property type="match status" value="1"/>
</dbReference>
<dbReference type="InterPro" id="IPR003660">
    <property type="entry name" value="HAMP_dom"/>
</dbReference>
<dbReference type="Gene3D" id="3.30.565.10">
    <property type="entry name" value="Histidine kinase-like ATPase, C-terminal domain"/>
    <property type="match status" value="1"/>
</dbReference>
<evidence type="ECO:0000256" key="11">
    <source>
        <dbReference type="SAM" id="Phobius"/>
    </source>
</evidence>
<feature type="domain" description="Histidine kinase" evidence="12">
    <location>
        <begin position="246"/>
        <end position="458"/>
    </location>
</feature>
<evidence type="ECO:0000256" key="6">
    <source>
        <dbReference type="ARBA" id="ARBA00022692"/>
    </source>
</evidence>
<dbReference type="SMART" id="SM00388">
    <property type="entry name" value="HisKA"/>
    <property type="match status" value="1"/>
</dbReference>
<keyword evidence="6 11" id="KW-0812">Transmembrane</keyword>
<dbReference type="InterPro" id="IPR036097">
    <property type="entry name" value="HisK_dim/P_sf"/>
</dbReference>
<dbReference type="Pfam" id="PF02518">
    <property type="entry name" value="HATPase_c"/>
    <property type="match status" value="1"/>
</dbReference>
<dbReference type="InterPro" id="IPR005467">
    <property type="entry name" value="His_kinase_dom"/>
</dbReference>
<comment type="subcellular location">
    <subcellularLocation>
        <location evidence="2">Membrane</location>
    </subcellularLocation>
</comment>
<dbReference type="InterPro" id="IPR050428">
    <property type="entry name" value="TCS_sensor_his_kinase"/>
</dbReference>
<dbReference type="SUPFAM" id="SSF55874">
    <property type="entry name" value="ATPase domain of HSP90 chaperone/DNA topoisomerase II/histidine kinase"/>
    <property type="match status" value="1"/>
</dbReference>
<reference evidence="14" key="1">
    <citation type="submission" date="2018-05" db="EMBL/GenBank/DDBJ databases">
        <authorList>
            <person name="Lanie J.A."/>
            <person name="Ng W.-L."/>
            <person name="Kazmierczak K.M."/>
            <person name="Andrzejewski T.M."/>
            <person name="Davidsen T.M."/>
            <person name="Wayne K.J."/>
            <person name="Tettelin H."/>
            <person name="Glass J.I."/>
            <person name="Rusch D."/>
            <person name="Podicherti R."/>
            <person name="Tsui H.-C.T."/>
            <person name="Winkler M.E."/>
        </authorList>
    </citation>
    <scope>NUCLEOTIDE SEQUENCE</scope>
</reference>
<dbReference type="SMART" id="SM00387">
    <property type="entry name" value="HATPase_c"/>
    <property type="match status" value="1"/>
</dbReference>
<evidence type="ECO:0000259" key="12">
    <source>
        <dbReference type="PROSITE" id="PS50109"/>
    </source>
</evidence>
<evidence type="ECO:0000256" key="9">
    <source>
        <dbReference type="ARBA" id="ARBA00023012"/>
    </source>
</evidence>
<dbReference type="SUPFAM" id="SSF47384">
    <property type="entry name" value="Homodimeric domain of signal transducing histidine kinase"/>
    <property type="match status" value="1"/>
</dbReference>
<dbReference type="InterPro" id="IPR004358">
    <property type="entry name" value="Sig_transdc_His_kin-like_C"/>
</dbReference>
<sequence length="461" mass="49305">MNDTASNLGLGARISMLFAVGGLLVSLVLAAATLLLTRQQLLDTREQAAAAMAISNATRLSNQLTPDSTIEDLPTIADSLTRIEGSQRIIRLGEAWLPAPELDRNDLPPSLVQLMARREAGQMLATVRDKPHLVVAIPLVAFDADYYAVLDLVEVERTLDSLQFVLLGAGAATTLLAALLGSWVSQRALSPLRRVRGAAEAIAGGRLDTRLSRQADPDLDRLADSFNEMARALEARIQRDARFASDVSHELRSPLTTLMASVGVLNARRDELSDRSRTALDLLVGDLERFNRLVNDLLEISGYDAGVASLDPEEVNLALFLEATAQGAGAIPVQLPPGAGSLVIVADKRRLARVMSNLLDNARRYGGGSTAIGLEADKVIRIVVEDEGPGVPADEREAIFDRFSRGSAGGRRGNDGGTGLGLSLVAEDLRLHGGRVWVEERADGRKGARFVLELPLPGADS</sequence>
<gene>
    <name evidence="14" type="ORF">METZ01_LOCUS9549</name>
</gene>
<dbReference type="PANTHER" id="PTHR45436:SF5">
    <property type="entry name" value="SENSOR HISTIDINE KINASE TRCS"/>
    <property type="match status" value="1"/>
</dbReference>
<dbReference type="AlphaFoldDB" id="A0A381NQ23"/>
<keyword evidence="7" id="KW-0418">Kinase</keyword>
<dbReference type="Pfam" id="PF00512">
    <property type="entry name" value="HisKA"/>
    <property type="match status" value="1"/>
</dbReference>